<evidence type="ECO:0000256" key="1">
    <source>
        <dbReference type="ARBA" id="ARBA00005254"/>
    </source>
</evidence>
<reference evidence="3" key="1">
    <citation type="submission" date="2021-07" db="EMBL/GenBank/DDBJ databases">
        <title>Shinella sp. nov., a novel member of the genus Shinella from water.</title>
        <authorList>
            <person name="Deng Y."/>
        </authorList>
    </citation>
    <scope>NUCLEOTIDE SEQUENCE</scope>
    <source>
        <strain evidence="3">CPCC 100929</strain>
    </source>
</reference>
<proteinExistence type="inferred from homology"/>
<dbReference type="PANTHER" id="PTHR42964:SF1">
    <property type="entry name" value="POLYKETIDE BIOSYNTHESIS ENOYL-COA HYDRATASE PKSH-RELATED"/>
    <property type="match status" value="1"/>
</dbReference>
<dbReference type="Gene3D" id="3.90.226.10">
    <property type="entry name" value="2-enoyl-CoA Hydratase, Chain A, domain 1"/>
    <property type="match status" value="1"/>
</dbReference>
<protein>
    <submittedName>
        <fullName evidence="3">Crotonase/enoyl-CoA hydratase family protein</fullName>
    </submittedName>
</protein>
<dbReference type="InterPro" id="IPR001753">
    <property type="entry name" value="Enoyl-CoA_hydra/iso"/>
</dbReference>
<dbReference type="Pfam" id="PF00378">
    <property type="entry name" value="ECH_1"/>
    <property type="match status" value="1"/>
</dbReference>
<sequence length="266" mass="28018">MHFETISISVDRRGVASLTLRRHAQHNALSGLMIRELTAVASLLGEDKAVRVVVLTGEGESFCAGGDLNWMKEQMAATREARIAEARRLALMLKALRDLPKPLIARVNGQAYGGGVGLISVCDAAIAVEGARFGLTETRLGLIPATISPYVAARIGPAALLRFATSARLFDAPTARGIGLVSGVAAGDELDGAIEAEITPYFAASPEAVAATKALAHALAPPIDEKVIEMTLTRLADTWETPEAAEGIAAFLEKRKPGWVPGDTTK</sequence>
<dbReference type="RefSeq" id="WP_256117859.1">
    <property type="nucleotide sequence ID" value="NZ_WHSB02000005.1"/>
</dbReference>
<gene>
    <name evidence="3" type="ORF">GB927_014680</name>
</gene>
<comment type="caution">
    <text evidence="3">The sequence shown here is derived from an EMBL/GenBank/DDBJ whole genome shotgun (WGS) entry which is preliminary data.</text>
</comment>
<evidence type="ECO:0000313" key="3">
    <source>
        <dbReference type="EMBL" id="MCQ4631295.1"/>
    </source>
</evidence>
<dbReference type="Proteomes" id="UP000996601">
    <property type="component" value="Unassembled WGS sequence"/>
</dbReference>
<dbReference type="InterPro" id="IPR014748">
    <property type="entry name" value="Enoyl-CoA_hydra_C"/>
</dbReference>
<dbReference type="EMBL" id="WHSB02000005">
    <property type="protein sequence ID" value="MCQ4631295.1"/>
    <property type="molecule type" value="Genomic_DNA"/>
</dbReference>
<name>A0ABT1R803_9HYPH</name>
<organism evidence="3 4">
    <name type="scientific">Shinella lacus</name>
    <dbReference type="NCBI Taxonomy" id="2654216"/>
    <lineage>
        <taxon>Bacteria</taxon>
        <taxon>Pseudomonadati</taxon>
        <taxon>Pseudomonadota</taxon>
        <taxon>Alphaproteobacteria</taxon>
        <taxon>Hyphomicrobiales</taxon>
        <taxon>Rhizobiaceae</taxon>
        <taxon>Shinella</taxon>
    </lineage>
</organism>
<comment type="similarity">
    <text evidence="1 2">Belongs to the enoyl-CoA hydratase/isomerase family.</text>
</comment>
<evidence type="ECO:0000313" key="4">
    <source>
        <dbReference type="Proteomes" id="UP000996601"/>
    </source>
</evidence>
<dbReference type="InterPro" id="IPR018376">
    <property type="entry name" value="Enoyl-CoA_hyd/isom_CS"/>
</dbReference>
<dbReference type="InterPro" id="IPR029045">
    <property type="entry name" value="ClpP/crotonase-like_dom_sf"/>
</dbReference>
<dbReference type="PROSITE" id="PS00166">
    <property type="entry name" value="ENOYL_COA_HYDRATASE"/>
    <property type="match status" value="1"/>
</dbReference>
<dbReference type="SUPFAM" id="SSF52096">
    <property type="entry name" value="ClpP/crotonase"/>
    <property type="match status" value="1"/>
</dbReference>
<dbReference type="PANTHER" id="PTHR42964">
    <property type="entry name" value="ENOYL-COA HYDRATASE"/>
    <property type="match status" value="1"/>
</dbReference>
<keyword evidence="4" id="KW-1185">Reference proteome</keyword>
<dbReference type="CDD" id="cd06558">
    <property type="entry name" value="crotonase-like"/>
    <property type="match status" value="1"/>
</dbReference>
<evidence type="ECO:0000256" key="2">
    <source>
        <dbReference type="RuleBase" id="RU003707"/>
    </source>
</evidence>
<dbReference type="NCBIfam" id="NF005675">
    <property type="entry name" value="PRK07468.1"/>
    <property type="match status" value="1"/>
</dbReference>
<accession>A0ABT1R803</accession>
<dbReference type="InterPro" id="IPR051683">
    <property type="entry name" value="Enoyl-CoA_Hydratase/Isomerase"/>
</dbReference>
<dbReference type="Gene3D" id="1.10.12.10">
    <property type="entry name" value="Lyase 2-enoyl-coa Hydratase, Chain A, domain 2"/>
    <property type="match status" value="1"/>
</dbReference>